<organism evidence="3 4">
    <name type="scientific">Cellulomonas composti</name>
    <dbReference type="NCBI Taxonomy" id="266130"/>
    <lineage>
        <taxon>Bacteria</taxon>
        <taxon>Bacillati</taxon>
        <taxon>Actinomycetota</taxon>
        <taxon>Actinomycetes</taxon>
        <taxon>Micrococcales</taxon>
        <taxon>Cellulomonadaceae</taxon>
        <taxon>Cellulomonas</taxon>
    </lineage>
</organism>
<dbReference type="Proteomes" id="UP000321720">
    <property type="component" value="Unassembled WGS sequence"/>
</dbReference>
<dbReference type="Gene3D" id="1.10.10.10">
    <property type="entry name" value="Winged helix-like DNA-binding domain superfamily/Winged helix DNA-binding domain"/>
    <property type="match status" value="1"/>
</dbReference>
<evidence type="ECO:0000313" key="4">
    <source>
        <dbReference type="Proteomes" id="UP000321720"/>
    </source>
</evidence>
<dbReference type="SUPFAM" id="SSF69572">
    <property type="entry name" value="Activating enzymes of the ubiquitin-like proteins"/>
    <property type="match status" value="1"/>
</dbReference>
<dbReference type="SUPFAM" id="SSF46785">
    <property type="entry name" value="Winged helix' DNA-binding domain"/>
    <property type="match status" value="1"/>
</dbReference>
<dbReference type="InterPro" id="IPR035985">
    <property type="entry name" value="Ubiquitin-activating_enz"/>
</dbReference>
<dbReference type="OrthoDB" id="4426339at2"/>
<evidence type="ECO:0000259" key="2">
    <source>
        <dbReference type="Pfam" id="PF00899"/>
    </source>
</evidence>
<comment type="caution">
    <text evidence="3">The sequence shown here is derived from an EMBL/GenBank/DDBJ whole genome shotgun (WGS) entry which is preliminary data.</text>
</comment>
<sequence>MRLRPGLRLLPRGDGEVQVGVDPRWATRLTDLTAREAAALLALPDGAHLSDLAHDEGIDVSRLARLVDDLDAAGLIDRAPDHVLTGPGAADTRVLGLLRPDGRGDLVVAARSARTVGVHGLDRTGLAVALGLATSGVGAVVLEDEGVVRSDDLGAGYRWSDVGTPRLAAAARAVADAVPSARVETRLTGHAPDVLVLVAGGALDSGRAAALVSAAATHLPVVIGEVDVAVGPLVVPGRGPCTRCLDLHRADADPAWATVAAALAGAPPARLAPTGPTSTAAASVATALVVAHLDGLADAGASADLPTPGSGIVTSYAIGVDALARERRWAAHPSCGCAALSAVPGPMPGPEAGPEPGPELGPDPGQAAGFLRGRPRPRLVATTSPETKT</sequence>
<reference evidence="3 4" key="1">
    <citation type="submission" date="2019-07" db="EMBL/GenBank/DDBJ databases">
        <title>Whole genome shotgun sequence of Cellulomonas composti NBRC 100758.</title>
        <authorList>
            <person name="Hosoyama A."/>
            <person name="Uohara A."/>
            <person name="Ohji S."/>
            <person name="Ichikawa N."/>
        </authorList>
    </citation>
    <scope>NUCLEOTIDE SEQUENCE [LARGE SCALE GENOMIC DNA]</scope>
    <source>
        <strain evidence="3 4">NBRC 100758</strain>
    </source>
</reference>
<keyword evidence="4" id="KW-1185">Reference proteome</keyword>
<gene>
    <name evidence="3" type="ORF">CCO02nite_12530</name>
</gene>
<dbReference type="InterPro" id="IPR036388">
    <property type="entry name" value="WH-like_DNA-bd_sf"/>
</dbReference>
<dbReference type="GO" id="GO:0008641">
    <property type="term" value="F:ubiquitin-like modifier activating enzyme activity"/>
    <property type="evidence" value="ECO:0007669"/>
    <property type="project" value="InterPro"/>
</dbReference>
<name>A0A511J9C4_9CELL</name>
<dbReference type="InterPro" id="IPR000594">
    <property type="entry name" value="ThiF_NAD_FAD-bd"/>
</dbReference>
<feature type="compositionally biased region" description="Pro residues" evidence="1">
    <location>
        <begin position="345"/>
        <end position="361"/>
    </location>
</feature>
<protein>
    <submittedName>
        <fullName evidence="3">Thiamin biosynthesis protein</fullName>
    </submittedName>
</protein>
<dbReference type="RefSeq" id="WP_146842275.1">
    <property type="nucleotide sequence ID" value="NZ_BJWG01000004.1"/>
</dbReference>
<dbReference type="InterPro" id="IPR036390">
    <property type="entry name" value="WH_DNA-bd_sf"/>
</dbReference>
<feature type="region of interest" description="Disordered" evidence="1">
    <location>
        <begin position="344"/>
        <end position="389"/>
    </location>
</feature>
<feature type="domain" description="THIF-type NAD/FAD binding fold" evidence="2">
    <location>
        <begin position="115"/>
        <end position="284"/>
    </location>
</feature>
<evidence type="ECO:0000256" key="1">
    <source>
        <dbReference type="SAM" id="MobiDB-lite"/>
    </source>
</evidence>
<dbReference type="AlphaFoldDB" id="A0A511J9C4"/>
<dbReference type="EMBL" id="BJWG01000004">
    <property type="protein sequence ID" value="GEL94595.1"/>
    <property type="molecule type" value="Genomic_DNA"/>
</dbReference>
<dbReference type="Pfam" id="PF00899">
    <property type="entry name" value="ThiF"/>
    <property type="match status" value="1"/>
</dbReference>
<proteinExistence type="predicted"/>
<accession>A0A511J9C4</accession>
<dbReference type="Gene3D" id="3.40.50.720">
    <property type="entry name" value="NAD(P)-binding Rossmann-like Domain"/>
    <property type="match status" value="1"/>
</dbReference>
<evidence type="ECO:0000313" key="3">
    <source>
        <dbReference type="EMBL" id="GEL94595.1"/>
    </source>
</evidence>